<proteinExistence type="predicted"/>
<dbReference type="EMBL" id="BX248354">
    <property type="protein sequence ID" value="CAE48555.1"/>
    <property type="molecule type" value="Genomic_DNA"/>
</dbReference>
<accession>Q6NKH8</accession>
<evidence type="ECO:0000313" key="2">
    <source>
        <dbReference type="Proteomes" id="UP000002198"/>
    </source>
</evidence>
<dbReference type="KEGG" id="cdi:DIP0046"/>
<organism evidence="1 2">
    <name type="scientific">Corynebacterium diphtheriae (strain ATCC 700971 / NCTC 13129 / Biotype gravis)</name>
    <dbReference type="NCBI Taxonomy" id="257309"/>
    <lineage>
        <taxon>Bacteria</taxon>
        <taxon>Bacillati</taxon>
        <taxon>Actinomycetota</taxon>
        <taxon>Actinomycetes</taxon>
        <taxon>Mycobacteriales</taxon>
        <taxon>Corynebacteriaceae</taxon>
        <taxon>Corynebacterium</taxon>
    </lineage>
</organism>
<gene>
    <name evidence="1" type="ordered locus">DIP0046</name>
</gene>
<dbReference type="AlphaFoldDB" id="Q6NKH8"/>
<protein>
    <submittedName>
        <fullName evidence="1">Uncharacterized protein</fullName>
    </submittedName>
</protein>
<keyword evidence="2" id="KW-1185">Reference proteome</keyword>
<reference evidence="1 2" key="1">
    <citation type="journal article" date="2003" name="Nucleic Acids Res.">
        <title>The complete genome sequence and analysis of Corynebacterium diphtheriae NCTC13129.</title>
        <authorList>
            <person name="Cerdeno-Tarraga A.M."/>
            <person name="Efstratiou A."/>
            <person name="Dover L.G."/>
            <person name="Holden M.T.G."/>
            <person name="Pallen M."/>
            <person name="Bentley S.D."/>
            <person name="Besra G.S."/>
            <person name="Churcher C."/>
            <person name="James K.D."/>
            <person name="De Zoysa A."/>
            <person name="Chillingworth T."/>
            <person name="Cronin A."/>
            <person name="Dowd L."/>
            <person name="Feltwell T."/>
            <person name="Hamlin N."/>
            <person name="Holroyd S."/>
            <person name="Jagels K."/>
            <person name="Moule S."/>
            <person name="Quail M.A."/>
            <person name="Rabbinowitsch E."/>
            <person name="Rutherford K."/>
            <person name="Thomson N.R."/>
            <person name="Unwin L."/>
            <person name="Whitehead S."/>
            <person name="Barrell B.G.Parkhill.J."/>
        </authorList>
    </citation>
    <scope>NUCLEOTIDE SEQUENCE [LARGE SCALE GENOMIC DNA]</scope>
    <source>
        <strain evidence="2">ATCC 700971 / NCTC 13129 / Biotype gravis</strain>
    </source>
</reference>
<evidence type="ECO:0000313" key="1">
    <source>
        <dbReference type="EMBL" id="CAE48555.1"/>
    </source>
</evidence>
<sequence length="33" mass="3633">MILTVSAEISYVSATLAQTPAMRLFFDSVPFIL</sequence>
<dbReference type="Proteomes" id="UP000002198">
    <property type="component" value="Chromosome"/>
</dbReference>
<dbReference type="HOGENOM" id="CLU_3381397_0_0_11"/>
<name>Q6NKH8_CORDI</name>